<name>A0A2S5TKW4_9GAMM</name>
<protein>
    <recommendedName>
        <fullName evidence="1">6-hydroxymethylpterin diphosphokinase MptE-like domain-containing protein</fullName>
    </recommendedName>
</protein>
<keyword evidence="3" id="KW-1185">Reference proteome</keyword>
<dbReference type="Gene3D" id="3.90.1480.10">
    <property type="entry name" value="Alpha-2,3-sialyltransferase"/>
    <property type="match status" value="1"/>
</dbReference>
<dbReference type="AlphaFoldDB" id="A0A2S5TKW4"/>
<dbReference type="InterPro" id="IPR002826">
    <property type="entry name" value="MptE-like"/>
</dbReference>
<dbReference type="RefSeq" id="WP_104228606.1">
    <property type="nucleotide sequence ID" value="NZ_PSNW01000001.1"/>
</dbReference>
<organism evidence="2 3">
    <name type="scientific">Solimonas fluminis</name>
    <dbReference type="NCBI Taxonomy" id="2086571"/>
    <lineage>
        <taxon>Bacteria</taxon>
        <taxon>Pseudomonadati</taxon>
        <taxon>Pseudomonadota</taxon>
        <taxon>Gammaproteobacteria</taxon>
        <taxon>Nevskiales</taxon>
        <taxon>Nevskiaceae</taxon>
        <taxon>Solimonas</taxon>
    </lineage>
</organism>
<reference evidence="2 3" key="1">
    <citation type="submission" date="2018-02" db="EMBL/GenBank/DDBJ databases">
        <title>Genome sequencing of Solimonas sp. HR-BB.</title>
        <authorList>
            <person name="Lee Y."/>
            <person name="Jeon C.O."/>
        </authorList>
    </citation>
    <scope>NUCLEOTIDE SEQUENCE [LARGE SCALE GENOMIC DNA]</scope>
    <source>
        <strain evidence="2 3">HR-BB</strain>
    </source>
</reference>
<gene>
    <name evidence="2" type="ORF">C3942_01730</name>
</gene>
<evidence type="ECO:0000259" key="1">
    <source>
        <dbReference type="Pfam" id="PF01973"/>
    </source>
</evidence>
<dbReference type="Proteomes" id="UP000238220">
    <property type="component" value="Unassembled WGS sequence"/>
</dbReference>
<proteinExistence type="predicted"/>
<feature type="domain" description="6-hydroxymethylpterin diphosphokinase MptE-like" evidence="1">
    <location>
        <begin position="35"/>
        <end position="185"/>
    </location>
</feature>
<accession>A0A2S5TKW4</accession>
<evidence type="ECO:0000313" key="3">
    <source>
        <dbReference type="Proteomes" id="UP000238220"/>
    </source>
</evidence>
<evidence type="ECO:0000313" key="2">
    <source>
        <dbReference type="EMBL" id="PPE75640.1"/>
    </source>
</evidence>
<sequence length="264" mass="30570">MPLKLDLRRKSGVMRSRLRYKAWSCTPEGRQNRERLLALKDKYEGRRCFVMGNGPSLLKCDLNRLAGEVTIVSNAHYLIWDKLAYIPTILTIEDRLVAEDRAATVKELSSILKVFPYDLKRHLGEASESKLYVDFERQHSPFPQFSSRLDRLAYWGGTVSFLNLQLAAYLGCKQIIMIGFDHNYQVPKDQIVNHVIQSQEADVNHIHPDYFGPGYRWHDPNVARMEIGYECAKRELERRGVEVLNATVGGHLEVFRRVPYESLF</sequence>
<dbReference type="Pfam" id="PF01973">
    <property type="entry name" value="MptE-like"/>
    <property type="match status" value="1"/>
</dbReference>
<dbReference type="EMBL" id="PSNW01000001">
    <property type="protein sequence ID" value="PPE75640.1"/>
    <property type="molecule type" value="Genomic_DNA"/>
</dbReference>
<dbReference type="OrthoDB" id="7254531at2"/>
<comment type="caution">
    <text evidence="2">The sequence shown here is derived from an EMBL/GenBank/DDBJ whole genome shotgun (WGS) entry which is preliminary data.</text>
</comment>